<dbReference type="SMART" id="SM00980">
    <property type="entry name" value="THAP"/>
    <property type="match status" value="2"/>
</dbReference>
<dbReference type="EC" id="3.1.1.96" evidence="1"/>
<dbReference type="InterPro" id="IPR023509">
    <property type="entry name" value="DTD-like_sf"/>
</dbReference>
<evidence type="ECO:0000256" key="3">
    <source>
        <dbReference type="ARBA" id="ARBA00022771"/>
    </source>
</evidence>
<dbReference type="Gene3D" id="1.10.340.70">
    <property type="match status" value="3"/>
</dbReference>
<evidence type="ECO:0000256" key="5">
    <source>
        <dbReference type="ARBA" id="ARBA00023125"/>
    </source>
</evidence>
<feature type="domain" description="THAP-type" evidence="10">
    <location>
        <begin position="401"/>
        <end position="484"/>
    </location>
</feature>
<keyword evidence="2" id="KW-0479">Metal-binding</keyword>
<dbReference type="Pfam" id="PF02580">
    <property type="entry name" value="Tyr_Deacylase"/>
    <property type="match status" value="1"/>
</dbReference>
<feature type="compositionally biased region" description="Polar residues" evidence="9">
    <location>
        <begin position="866"/>
        <end position="882"/>
    </location>
</feature>
<dbReference type="PANTHER" id="PTHR46927:SF3">
    <property type="entry name" value="THAP-TYPE DOMAIN-CONTAINING PROTEIN"/>
    <property type="match status" value="1"/>
</dbReference>
<accession>A0AAV1GR01</accession>
<evidence type="ECO:0000256" key="7">
    <source>
        <dbReference type="ARBA" id="ARBA00048018"/>
    </source>
</evidence>
<feature type="region of interest" description="Disordered" evidence="9">
    <location>
        <begin position="240"/>
        <end position="268"/>
    </location>
</feature>
<proteinExistence type="predicted"/>
<dbReference type="InterPro" id="IPR038441">
    <property type="entry name" value="THAP_Znf_sf"/>
</dbReference>
<evidence type="ECO:0000256" key="2">
    <source>
        <dbReference type="ARBA" id="ARBA00022723"/>
    </source>
</evidence>
<feature type="compositionally biased region" description="Acidic residues" evidence="9">
    <location>
        <begin position="642"/>
        <end position="657"/>
    </location>
</feature>
<evidence type="ECO:0000256" key="8">
    <source>
        <dbReference type="PROSITE-ProRule" id="PRU00309"/>
    </source>
</evidence>
<dbReference type="Gene3D" id="6.20.210.20">
    <property type="entry name" value="THAP domain"/>
    <property type="match status" value="1"/>
</dbReference>
<evidence type="ECO:0000256" key="1">
    <source>
        <dbReference type="ARBA" id="ARBA00013056"/>
    </source>
</evidence>
<feature type="compositionally biased region" description="Polar residues" evidence="9">
    <location>
        <begin position="249"/>
        <end position="268"/>
    </location>
</feature>
<dbReference type="Gene3D" id="3.50.80.10">
    <property type="entry name" value="D-tyrosyl-tRNA(Tyr) deacylase"/>
    <property type="match status" value="1"/>
</dbReference>
<feature type="compositionally biased region" description="Polar residues" evidence="9">
    <location>
        <begin position="760"/>
        <end position="775"/>
    </location>
</feature>
<feature type="domain" description="THAP-type" evidence="10">
    <location>
        <begin position="120"/>
        <end position="201"/>
    </location>
</feature>
<feature type="region of interest" description="Disordered" evidence="9">
    <location>
        <begin position="729"/>
        <end position="895"/>
    </location>
</feature>
<keyword evidence="4" id="KW-0862">Zinc</keyword>
<dbReference type="InterPro" id="IPR041588">
    <property type="entry name" value="Integrase_H2C2"/>
</dbReference>
<dbReference type="InterPro" id="IPR003732">
    <property type="entry name" value="Daa-tRNA_deacyls_DTD"/>
</dbReference>
<evidence type="ECO:0000256" key="4">
    <source>
        <dbReference type="ARBA" id="ARBA00022833"/>
    </source>
</evidence>
<dbReference type="PROSITE" id="PS50950">
    <property type="entry name" value="ZF_THAP"/>
    <property type="match status" value="2"/>
</dbReference>
<dbReference type="GO" id="GO:0051499">
    <property type="term" value="F:D-aminoacyl-tRNA deacylase activity"/>
    <property type="evidence" value="ECO:0007669"/>
    <property type="project" value="UniProtKB-EC"/>
</dbReference>
<protein>
    <recommendedName>
        <fullName evidence="1">D-aminoacyl-tRNA deacylase</fullName>
        <ecNumber evidence="1">3.1.1.96</ecNumber>
    </recommendedName>
</protein>
<dbReference type="InterPro" id="IPR052224">
    <property type="entry name" value="THAP_domain_protein"/>
</dbReference>
<keyword evidence="3 8" id="KW-0863">Zinc-finger</keyword>
<evidence type="ECO:0000259" key="10">
    <source>
        <dbReference type="PROSITE" id="PS50950"/>
    </source>
</evidence>
<dbReference type="SMART" id="SM00692">
    <property type="entry name" value="DM3"/>
    <property type="match status" value="2"/>
</dbReference>
<evidence type="ECO:0000256" key="9">
    <source>
        <dbReference type="SAM" id="MobiDB-lite"/>
    </source>
</evidence>
<dbReference type="GO" id="GO:0008270">
    <property type="term" value="F:zinc ion binding"/>
    <property type="evidence" value="ECO:0007669"/>
    <property type="project" value="UniProtKB-KW"/>
</dbReference>
<dbReference type="Pfam" id="PF17921">
    <property type="entry name" value="Integrase_H2C2"/>
    <property type="match status" value="3"/>
</dbReference>
<dbReference type="InterPro" id="IPR006612">
    <property type="entry name" value="THAP_Znf"/>
</dbReference>
<gene>
    <name evidence="11" type="ORF">XNOV1_A009182</name>
</gene>
<keyword evidence="12" id="KW-1185">Reference proteome</keyword>
<name>A0AAV1GR01_XYRNO</name>
<evidence type="ECO:0000256" key="6">
    <source>
        <dbReference type="ARBA" id="ARBA00047676"/>
    </source>
</evidence>
<comment type="catalytic activity">
    <reaction evidence="7">
        <text>a D-aminoacyl-tRNA + H2O = a tRNA + a D-alpha-amino acid + H(+)</text>
        <dbReference type="Rhea" id="RHEA:13953"/>
        <dbReference type="Rhea" id="RHEA-COMP:10123"/>
        <dbReference type="Rhea" id="RHEA-COMP:10124"/>
        <dbReference type="ChEBI" id="CHEBI:15377"/>
        <dbReference type="ChEBI" id="CHEBI:15378"/>
        <dbReference type="ChEBI" id="CHEBI:59871"/>
        <dbReference type="ChEBI" id="CHEBI:78442"/>
        <dbReference type="ChEBI" id="CHEBI:79333"/>
        <dbReference type="EC" id="3.1.1.96"/>
    </reaction>
</comment>
<feature type="compositionally biased region" description="Polar residues" evidence="9">
    <location>
        <begin position="733"/>
        <end position="752"/>
    </location>
</feature>
<evidence type="ECO:0000313" key="12">
    <source>
        <dbReference type="Proteomes" id="UP001178508"/>
    </source>
</evidence>
<keyword evidence="5 8" id="KW-0238">DNA-binding</keyword>
<feature type="region of interest" description="Disordered" evidence="9">
    <location>
        <begin position="613"/>
        <end position="657"/>
    </location>
</feature>
<dbReference type="EMBL" id="OY660878">
    <property type="protein sequence ID" value="CAJ1074522.1"/>
    <property type="molecule type" value="Genomic_DNA"/>
</dbReference>
<dbReference type="GO" id="GO:0003677">
    <property type="term" value="F:DNA binding"/>
    <property type="evidence" value="ECO:0007669"/>
    <property type="project" value="UniProtKB-UniRule"/>
</dbReference>
<dbReference type="PANTHER" id="PTHR46927">
    <property type="entry name" value="AGAP005574-PA"/>
    <property type="match status" value="1"/>
</dbReference>
<dbReference type="Pfam" id="PF05485">
    <property type="entry name" value="THAP"/>
    <property type="match status" value="2"/>
</dbReference>
<evidence type="ECO:0000313" key="11">
    <source>
        <dbReference type="EMBL" id="CAJ1074522.1"/>
    </source>
</evidence>
<dbReference type="SUPFAM" id="SSF69500">
    <property type="entry name" value="DTD-like"/>
    <property type="match status" value="1"/>
</dbReference>
<dbReference type="GO" id="GO:0005737">
    <property type="term" value="C:cytoplasm"/>
    <property type="evidence" value="ECO:0007669"/>
    <property type="project" value="InterPro"/>
</dbReference>
<dbReference type="Proteomes" id="UP001178508">
    <property type="component" value="Chromosome 15"/>
</dbReference>
<comment type="catalytic activity">
    <reaction evidence="6">
        <text>glycyl-tRNA(Ala) + H2O = tRNA(Ala) + glycine + H(+)</text>
        <dbReference type="Rhea" id="RHEA:53744"/>
        <dbReference type="Rhea" id="RHEA-COMP:9657"/>
        <dbReference type="Rhea" id="RHEA-COMP:13640"/>
        <dbReference type="ChEBI" id="CHEBI:15377"/>
        <dbReference type="ChEBI" id="CHEBI:15378"/>
        <dbReference type="ChEBI" id="CHEBI:57305"/>
        <dbReference type="ChEBI" id="CHEBI:78442"/>
        <dbReference type="ChEBI" id="CHEBI:78522"/>
        <dbReference type="EC" id="3.1.1.96"/>
    </reaction>
</comment>
<reference evidence="11" key="1">
    <citation type="submission" date="2023-08" db="EMBL/GenBank/DDBJ databases">
        <authorList>
            <person name="Alioto T."/>
            <person name="Alioto T."/>
            <person name="Gomez Garrido J."/>
        </authorList>
    </citation>
    <scope>NUCLEOTIDE SEQUENCE</scope>
</reference>
<dbReference type="SUPFAM" id="SSF57716">
    <property type="entry name" value="Glucocorticoid receptor-like (DNA-binding domain)"/>
    <property type="match status" value="2"/>
</dbReference>
<sequence>MPSFELLNKVEQFVRSGTYPADASKNAKKATRAASKKFLYRDGCLWRTYRGRMLRVVRSEEEVREIMIRYHDNNSHAGRVRAVKEIMMMYYWVGVTESVKEWIKACVVCQKQPPSKPPDPPVQFCLAYGCDASSYVYPELTFHRFPKEVERRRRWLAVAQRDEGSLRSRSNLCSRHFEPSCFILNEEGQMTLSLAAVPTIISTSMQEQEGLVTSDEDFLHSNSLEEILSTAAAAATSQSAETSDLAFDQSETQTQLQEHQYSLPPSDQDSTVVQTVKVYKKRQPIIESCFAAYNQIARYLSHRVLPMQSKITRGSLKRMAKRFDLIDGVLMFTRVSPPLRVPRSREEVNSILQQFHDNQGHYGQGICQKEIAKHFYWATMTRDLARWISSCNTCVNRTKRKLYRCSVQSCTNCCGPVERGLGLTFHKFPLHNTALLSHWLKAVGRSNWHPRLWSSVCSVHFTEDCFDRSGEKVTIRPDAVPTLLVHGDSGTSSNGQAPPAVGDEHAFFAKYDAVDLYLRRRTYPPGLSYVEKNTFRRFCKQFAIKDDELHMARGERVRLVLRNRQQVENALVDYHNELNHLDVTKCLRLLNERYFWKTMRSDVVKWIDNCSQCSQKKRPKPDGRTKPNPAETRSLQIHGDIDSGEDDDDFSHDEEDDVDVSIADDEESLLVTSSKNRAPVPPVTPQPRIPILLHLRAPVNVQPKSPIILQQKNANTRFVTKVWSLKTAAAPQSDVQTENSSETQSKNQTSVIQIHPEGKTQPQDGYKTRSSQGSARTHYVQLQVISEPNSESHDPPEPTADLNPPKTTGKKTEAGKNKGTKTQSKSQTSAQTQSSGGVQRGRKRKTDQDEGCPAEKTLSSGMEPVKTSSTKPWPVFTISTPAQPLKPPPEVDSPAPIRKPRKLQARMVIQHCSQAKVKIRPAVDGSDAQWAEIQEGMVVYVSFFLGATEDIIQEMANSLMTVKHFRKDTRHLVSILDLPGNVLFVPQDSLVGELMPKKRMQYKAGCELWWGSQLFSNLVSTCRELMAGSVKSAKAGVKVEQGIYGQKQEIVLNSMEPMTVLLEF</sequence>
<dbReference type="AlphaFoldDB" id="A0AAV1GR01"/>
<feature type="compositionally biased region" description="Low complexity" evidence="9">
    <location>
        <begin position="820"/>
        <end position="837"/>
    </location>
</feature>
<organism evidence="11 12">
    <name type="scientific">Xyrichtys novacula</name>
    <name type="common">Pearly razorfish</name>
    <name type="synonym">Hemipteronotus novacula</name>
    <dbReference type="NCBI Taxonomy" id="13765"/>
    <lineage>
        <taxon>Eukaryota</taxon>
        <taxon>Metazoa</taxon>
        <taxon>Chordata</taxon>
        <taxon>Craniata</taxon>
        <taxon>Vertebrata</taxon>
        <taxon>Euteleostomi</taxon>
        <taxon>Actinopterygii</taxon>
        <taxon>Neopterygii</taxon>
        <taxon>Teleostei</taxon>
        <taxon>Neoteleostei</taxon>
        <taxon>Acanthomorphata</taxon>
        <taxon>Eupercaria</taxon>
        <taxon>Labriformes</taxon>
        <taxon>Labridae</taxon>
        <taxon>Xyrichtys</taxon>
    </lineage>
</organism>